<dbReference type="SUPFAM" id="SSF52540">
    <property type="entry name" value="P-loop containing nucleoside triphosphate hydrolases"/>
    <property type="match status" value="1"/>
</dbReference>
<dbReference type="InterPro" id="IPR027417">
    <property type="entry name" value="P-loop_NTPase"/>
</dbReference>
<dbReference type="Proteomes" id="UP000253961">
    <property type="component" value="Unassembled WGS sequence"/>
</dbReference>
<dbReference type="PANTHER" id="PTHR34301:SF8">
    <property type="entry name" value="ATPASE DOMAIN-CONTAINING PROTEIN"/>
    <property type="match status" value="1"/>
</dbReference>
<comment type="caution">
    <text evidence="2">The sequence shown here is derived from an EMBL/GenBank/DDBJ whole genome shotgun (WGS) entry which is preliminary data.</text>
</comment>
<feature type="region of interest" description="Disordered" evidence="1">
    <location>
        <begin position="1"/>
        <end position="21"/>
    </location>
</feature>
<name>A0A369PP26_9SPHI</name>
<keyword evidence="2" id="KW-0547">Nucleotide-binding</keyword>
<dbReference type="PANTHER" id="PTHR34301">
    <property type="entry name" value="DNA-BINDING PROTEIN-RELATED"/>
    <property type="match status" value="1"/>
</dbReference>
<evidence type="ECO:0000313" key="3">
    <source>
        <dbReference type="Proteomes" id="UP000253961"/>
    </source>
</evidence>
<reference evidence="2 3" key="1">
    <citation type="submission" date="2018-07" db="EMBL/GenBank/DDBJ databases">
        <title>Pedobacter sp. nov., isolated from soil.</title>
        <authorList>
            <person name="Zhou L.Y."/>
            <person name="Du Z.J."/>
        </authorList>
    </citation>
    <scope>NUCLEOTIDE SEQUENCE [LARGE SCALE GENOMIC DNA]</scope>
    <source>
        <strain evidence="2 3">JDX94</strain>
    </source>
</reference>
<dbReference type="Gene3D" id="3.40.50.300">
    <property type="entry name" value="P-loop containing nucleotide triphosphate hydrolases"/>
    <property type="match status" value="1"/>
</dbReference>
<accession>A0A369PP26</accession>
<keyword evidence="2" id="KW-0067">ATP-binding</keyword>
<dbReference type="RefSeq" id="WP_115404788.1">
    <property type="nucleotide sequence ID" value="NZ_QPKV01000014.1"/>
</dbReference>
<protein>
    <submittedName>
        <fullName evidence="2">ATP-binding protein</fullName>
    </submittedName>
</protein>
<dbReference type="OrthoDB" id="1550566at2"/>
<evidence type="ECO:0000256" key="1">
    <source>
        <dbReference type="SAM" id="MobiDB-lite"/>
    </source>
</evidence>
<sequence length="402" mass="45614">MKEFANPFRPGAGQPPPYLAGRDNEKEGFKKLLGQNPILKNVILTGLRGVGKTVLLETLRPIALQEAWFWAGNDLSESASVSELALSTRVLADIAPLVSSFVLEEKEVKRIGFGISKETFEIKLNYQTLVQIYNNTPGLESDKLKTVLEIVWDVVKTKVKGIVLAYDEAQILKDKAADKQYPLSLLLEVVQYLQKKEIPYLLVLTGLPTLFPNLVESRTYAERMFNITTLDRLDEKESREAILKPINKQGCPVTFTEYGISEILKYSSGYPYFIQFFCKEAFDIILQQIRVGVTEPNVSVPQMVLKLDSDFYSGRWSRITDRQRDLLMIIASLPNADSEFTNKEIADKSIELKNIFKTAHINNSLLKLIEAGLIFKNRRGKYSFAVPLLANYIKRQDMEALF</sequence>
<dbReference type="EMBL" id="QPKV01000014">
    <property type="protein sequence ID" value="RDC54361.1"/>
    <property type="molecule type" value="Genomic_DNA"/>
</dbReference>
<gene>
    <name evidence="2" type="ORF">DU508_21810</name>
</gene>
<proteinExistence type="predicted"/>
<organism evidence="2 3">
    <name type="scientific">Pedobacter chinensis</name>
    <dbReference type="NCBI Taxonomy" id="2282421"/>
    <lineage>
        <taxon>Bacteria</taxon>
        <taxon>Pseudomonadati</taxon>
        <taxon>Bacteroidota</taxon>
        <taxon>Sphingobacteriia</taxon>
        <taxon>Sphingobacteriales</taxon>
        <taxon>Sphingobacteriaceae</taxon>
        <taxon>Pedobacter</taxon>
    </lineage>
</organism>
<dbReference type="AlphaFoldDB" id="A0A369PP26"/>
<keyword evidence="3" id="KW-1185">Reference proteome</keyword>
<evidence type="ECO:0000313" key="2">
    <source>
        <dbReference type="EMBL" id="RDC54361.1"/>
    </source>
</evidence>
<dbReference type="GO" id="GO:0005524">
    <property type="term" value="F:ATP binding"/>
    <property type="evidence" value="ECO:0007669"/>
    <property type="project" value="UniProtKB-KW"/>
</dbReference>